<dbReference type="GO" id="GO:0046872">
    <property type="term" value="F:metal ion binding"/>
    <property type="evidence" value="ECO:0007669"/>
    <property type="project" value="UniProtKB-KW"/>
</dbReference>
<dbReference type="PANTHER" id="PTHR36575:SF2">
    <property type="entry name" value="CHITIN-BINDING TYPE-4 DOMAIN-CONTAINING PROTEIN-RELATED"/>
    <property type="match status" value="1"/>
</dbReference>
<comment type="similarity">
    <text evidence="6">Belongs to the polysaccharide monooxygenase AA13 family.</text>
</comment>
<keyword evidence="3" id="KW-0186">Copper</keyword>
<reference evidence="9 10" key="1">
    <citation type="submission" date="2015-06" db="EMBL/GenBank/DDBJ databases">
        <title>Survival trade-offs in plant roots during colonization by closely related pathogenic and mutualistic fungi.</title>
        <authorList>
            <person name="Hacquard S."/>
            <person name="Kracher B."/>
            <person name="Hiruma K."/>
            <person name="Weinman A."/>
            <person name="Muench P."/>
            <person name="Garrido Oter R."/>
            <person name="Ver Loren van Themaat E."/>
            <person name="Dallerey J.-F."/>
            <person name="Damm U."/>
            <person name="Henrissat B."/>
            <person name="Lespinet O."/>
            <person name="Thon M."/>
            <person name="Kemen E."/>
            <person name="McHardy A.C."/>
            <person name="Schulze-Lefert P."/>
            <person name="O'Connell R.J."/>
        </authorList>
    </citation>
    <scope>NUCLEOTIDE SEQUENCE [LARGE SCALE GENOMIC DNA]</scope>
    <source>
        <strain evidence="9 10">MAFF 238704</strain>
    </source>
</reference>
<dbReference type="Gene3D" id="2.70.50.70">
    <property type="match status" value="1"/>
</dbReference>
<evidence type="ECO:0000256" key="1">
    <source>
        <dbReference type="ARBA" id="ARBA00001973"/>
    </source>
</evidence>
<keyword evidence="7" id="KW-0732">Signal</keyword>
<evidence type="ECO:0000256" key="7">
    <source>
        <dbReference type="SAM" id="SignalP"/>
    </source>
</evidence>
<evidence type="ECO:0000256" key="2">
    <source>
        <dbReference type="ARBA" id="ARBA00022723"/>
    </source>
</evidence>
<dbReference type="Proteomes" id="UP000076584">
    <property type="component" value="Unassembled WGS sequence"/>
</dbReference>
<dbReference type="InterPro" id="IPR052282">
    <property type="entry name" value="Starch-active_LPMO"/>
</dbReference>
<accession>A0A167CE43</accession>
<evidence type="ECO:0000256" key="5">
    <source>
        <dbReference type="ARBA" id="ARBA00023180"/>
    </source>
</evidence>
<evidence type="ECO:0000256" key="6">
    <source>
        <dbReference type="ARBA" id="ARBA00034311"/>
    </source>
</evidence>
<dbReference type="InterPro" id="IPR004302">
    <property type="entry name" value="Cellulose/chitin-bd_N"/>
</dbReference>
<feature type="domain" description="Chitin-binding type-4" evidence="8">
    <location>
        <begin position="23"/>
        <end position="189"/>
    </location>
</feature>
<evidence type="ECO:0000313" key="9">
    <source>
        <dbReference type="EMBL" id="KZL82471.1"/>
    </source>
</evidence>
<organism evidence="9 10">
    <name type="scientific">Colletotrichum incanum</name>
    <name type="common">Soybean anthracnose fungus</name>
    <dbReference type="NCBI Taxonomy" id="1573173"/>
    <lineage>
        <taxon>Eukaryota</taxon>
        <taxon>Fungi</taxon>
        <taxon>Dikarya</taxon>
        <taxon>Ascomycota</taxon>
        <taxon>Pezizomycotina</taxon>
        <taxon>Sordariomycetes</taxon>
        <taxon>Hypocreomycetidae</taxon>
        <taxon>Glomerellales</taxon>
        <taxon>Glomerellaceae</taxon>
        <taxon>Colletotrichum</taxon>
        <taxon>Colletotrichum spaethianum species complex</taxon>
    </lineage>
</organism>
<comment type="caution">
    <text evidence="9">The sequence shown here is derived from an EMBL/GenBank/DDBJ whole genome shotgun (WGS) entry which is preliminary data.</text>
</comment>
<gene>
    <name evidence="9" type="ORF">CI238_03189</name>
</gene>
<dbReference type="Pfam" id="PF03067">
    <property type="entry name" value="LPMO_10"/>
    <property type="match status" value="1"/>
</dbReference>
<sequence>LFPSTMLFTHAIFAALATGVFGHGVVQDPEPRVSGPKQQELCGIAVTDELESDTAGPIENAIKVADADYKCNLFLCRGYQYEDNEDNVRAVTTGEVIPFHIDLIAGHRPGHANISVIDLANNTVLGQPLITWDDWPTTNPDPLADNSADFNVTIPDNLASLCDVGGKCAIQWFWYAETNKQTYESCIDFYIKA</sequence>
<evidence type="ECO:0000259" key="8">
    <source>
        <dbReference type="Pfam" id="PF03067"/>
    </source>
</evidence>
<evidence type="ECO:0000256" key="3">
    <source>
        <dbReference type="ARBA" id="ARBA00023008"/>
    </source>
</evidence>
<comment type="cofactor">
    <cofactor evidence="1">
        <name>Cu(2+)</name>
        <dbReference type="ChEBI" id="CHEBI:29036"/>
    </cofactor>
</comment>
<dbReference type="AlphaFoldDB" id="A0A167CE43"/>
<name>A0A167CE43_COLIC</name>
<dbReference type="PANTHER" id="PTHR36575">
    <property type="entry name" value="BINDING PROTEIN, PUTATIVE (AFU_ORTHOLOGUE AFUA_1G14430)-RELATED"/>
    <property type="match status" value="1"/>
</dbReference>
<dbReference type="EMBL" id="LFIW01001383">
    <property type="protein sequence ID" value="KZL82471.1"/>
    <property type="molecule type" value="Genomic_DNA"/>
</dbReference>
<dbReference type="STRING" id="1573173.A0A167CE43"/>
<evidence type="ECO:0000256" key="4">
    <source>
        <dbReference type="ARBA" id="ARBA00023157"/>
    </source>
</evidence>
<feature type="non-terminal residue" evidence="9">
    <location>
        <position position="1"/>
    </location>
</feature>
<proteinExistence type="inferred from homology"/>
<feature type="signal peptide" evidence="7">
    <location>
        <begin position="1"/>
        <end position="22"/>
    </location>
</feature>
<keyword evidence="2" id="KW-0479">Metal-binding</keyword>
<evidence type="ECO:0000313" key="10">
    <source>
        <dbReference type="Proteomes" id="UP000076584"/>
    </source>
</evidence>
<protein>
    <submittedName>
        <fullName evidence="9">Chitin binding protein</fullName>
    </submittedName>
</protein>
<keyword evidence="10" id="KW-1185">Reference proteome</keyword>
<keyword evidence="5" id="KW-0325">Glycoprotein</keyword>
<feature type="chain" id="PRO_5007884672" evidence="7">
    <location>
        <begin position="23"/>
        <end position="193"/>
    </location>
</feature>
<keyword evidence="4" id="KW-1015">Disulfide bond</keyword>